<dbReference type="Pfam" id="PF01261">
    <property type="entry name" value="AP_endonuc_2"/>
    <property type="match status" value="1"/>
</dbReference>
<keyword evidence="3" id="KW-1185">Reference proteome</keyword>
<dbReference type="RefSeq" id="WP_232185023.1">
    <property type="nucleotide sequence ID" value="NZ_JAIOAP010000004.1"/>
</dbReference>
<dbReference type="PANTHER" id="PTHR12110">
    <property type="entry name" value="HYDROXYPYRUVATE ISOMERASE"/>
    <property type="match status" value="1"/>
</dbReference>
<dbReference type="InterPro" id="IPR050312">
    <property type="entry name" value="IolE/XylAMocC-like"/>
</dbReference>
<dbReference type="PANTHER" id="PTHR12110:SF41">
    <property type="entry name" value="INOSOSE DEHYDRATASE"/>
    <property type="match status" value="1"/>
</dbReference>
<dbReference type="SUPFAM" id="SSF51658">
    <property type="entry name" value="Xylose isomerase-like"/>
    <property type="match status" value="1"/>
</dbReference>
<dbReference type="InterPro" id="IPR036237">
    <property type="entry name" value="Xyl_isomerase-like_sf"/>
</dbReference>
<evidence type="ECO:0000313" key="2">
    <source>
        <dbReference type="EMBL" id="MEQ4482314.1"/>
    </source>
</evidence>
<reference evidence="2 3" key="1">
    <citation type="journal article" date="2023" name="Genome Announc.">
        <title>Pan-Genome Analyses of the Genus Cohnella and Proposal of the Novel Species Cohnella silvisoli sp. nov., Isolated from Forest Soil.</title>
        <authorList>
            <person name="Wang C."/>
            <person name="Mao L."/>
            <person name="Bao G."/>
            <person name="Zhu H."/>
        </authorList>
    </citation>
    <scope>NUCLEOTIDE SEQUENCE [LARGE SCALE GENOMIC DNA]</scope>
    <source>
        <strain evidence="2 3">NL03-T5-1</strain>
    </source>
</reference>
<feature type="domain" description="Xylose isomerase-like TIM barrel" evidence="1">
    <location>
        <begin position="22"/>
        <end position="279"/>
    </location>
</feature>
<evidence type="ECO:0000313" key="3">
    <source>
        <dbReference type="Proteomes" id="UP001493487"/>
    </source>
</evidence>
<comment type="caution">
    <text evidence="2">The sequence shown here is derived from an EMBL/GenBank/DDBJ whole genome shotgun (WGS) entry which is preliminary data.</text>
</comment>
<name>A0ABV1KQE8_9BACL</name>
<protein>
    <submittedName>
        <fullName evidence="2">Sugar phosphate isomerase/epimerase</fullName>
    </submittedName>
</protein>
<dbReference type="InterPro" id="IPR013022">
    <property type="entry name" value="Xyl_isomerase-like_TIM-brl"/>
</dbReference>
<keyword evidence="2" id="KW-0413">Isomerase</keyword>
<proteinExistence type="predicted"/>
<dbReference type="EMBL" id="JASKHM010000003">
    <property type="protein sequence ID" value="MEQ4482314.1"/>
    <property type="molecule type" value="Genomic_DNA"/>
</dbReference>
<dbReference type="Gene3D" id="3.20.20.150">
    <property type="entry name" value="Divalent-metal-dependent TIM barrel enzymes"/>
    <property type="match status" value="1"/>
</dbReference>
<dbReference type="GO" id="GO:0016853">
    <property type="term" value="F:isomerase activity"/>
    <property type="evidence" value="ECO:0007669"/>
    <property type="project" value="UniProtKB-KW"/>
</dbReference>
<accession>A0ABV1KQE8</accession>
<gene>
    <name evidence="2" type="ORF">QJS35_07880</name>
</gene>
<dbReference type="Proteomes" id="UP001493487">
    <property type="component" value="Unassembled WGS sequence"/>
</dbReference>
<sequence length="283" mass="30668">MPMKVGCFALIDPFTVLEHQLKRIADMGFRYADITDNRDGAQLGVEFGFAATASLDANPFDLKRLFEQAGLTITTFCAHANLLDPSAPWRYGTSQIIKAIRSAAAIGIEYVITTEGEPSTAFGHNLTEDQKVFSVIEKLQEPLRVAKDHGISLLLEPHGELTDSVAGLEKLIHGLGDPDHLGINLDTGNSWLGGADPVEMAKVFASKIKHVHWKDLLKEMESKRGTTYGCGMSVIPLGTGAIDIEGVYRVLEKAGFNGHTTLEIAGDAAVLESYAYLKRLGAE</sequence>
<evidence type="ECO:0000259" key="1">
    <source>
        <dbReference type="Pfam" id="PF01261"/>
    </source>
</evidence>
<organism evidence="2 3">
    <name type="scientific">Cohnella silvisoli</name>
    <dbReference type="NCBI Taxonomy" id="2873699"/>
    <lineage>
        <taxon>Bacteria</taxon>
        <taxon>Bacillati</taxon>
        <taxon>Bacillota</taxon>
        <taxon>Bacilli</taxon>
        <taxon>Bacillales</taxon>
        <taxon>Paenibacillaceae</taxon>
        <taxon>Cohnella</taxon>
    </lineage>
</organism>